<evidence type="ECO:0000313" key="1">
    <source>
        <dbReference type="EMBL" id="SDV08111.1"/>
    </source>
</evidence>
<name>A0AAE8KZU1_9PSED</name>
<gene>
    <name evidence="1" type="ORF">SAMN04490209_2867</name>
</gene>
<dbReference type="Pfam" id="PF09351">
    <property type="entry name" value="DUF1993"/>
    <property type="match status" value="1"/>
</dbReference>
<proteinExistence type="predicted"/>
<dbReference type="PANTHER" id="PTHR36922:SF1">
    <property type="entry name" value="DUF1993 DOMAIN-CONTAINING PROTEIN"/>
    <property type="match status" value="1"/>
</dbReference>
<dbReference type="InterPro" id="IPR034660">
    <property type="entry name" value="DinB/YfiT-like"/>
</dbReference>
<dbReference type="Proteomes" id="UP000182085">
    <property type="component" value="Chromosome I"/>
</dbReference>
<accession>A0AAE8KZU1</accession>
<dbReference type="AlphaFoldDB" id="A0AAE8KZU1"/>
<dbReference type="EMBL" id="LT629801">
    <property type="protein sequence ID" value="SDV08111.1"/>
    <property type="molecule type" value="Genomic_DNA"/>
</dbReference>
<evidence type="ECO:0000313" key="2">
    <source>
        <dbReference type="Proteomes" id="UP000182085"/>
    </source>
</evidence>
<protein>
    <recommendedName>
        <fullName evidence="3">DUF1993 domain-containing protein</fullName>
    </recommendedName>
</protein>
<keyword evidence="2" id="KW-1185">Reference proteome</keyword>
<evidence type="ECO:0008006" key="3">
    <source>
        <dbReference type="Google" id="ProtNLM"/>
    </source>
</evidence>
<dbReference type="Gene3D" id="1.20.120.450">
    <property type="entry name" value="dinb family like domain"/>
    <property type="match status" value="1"/>
</dbReference>
<organism evidence="1 2">
    <name type="scientific">Pseudomonas rhodesiae</name>
    <dbReference type="NCBI Taxonomy" id="76760"/>
    <lineage>
        <taxon>Bacteria</taxon>
        <taxon>Pseudomonadati</taxon>
        <taxon>Pseudomonadota</taxon>
        <taxon>Gammaproteobacteria</taxon>
        <taxon>Pseudomonadales</taxon>
        <taxon>Pseudomonadaceae</taxon>
        <taxon>Pseudomonas</taxon>
    </lineage>
</organism>
<dbReference type="SUPFAM" id="SSF109854">
    <property type="entry name" value="DinB/YfiT-like putative metalloenzymes"/>
    <property type="match status" value="1"/>
</dbReference>
<dbReference type="PANTHER" id="PTHR36922">
    <property type="entry name" value="BLL2446 PROTEIN"/>
    <property type="match status" value="1"/>
</dbReference>
<sequence length="186" mass="20407">MAIIAAGCNPAITDESAMTISLYAASVPVFKQMLNALSDVLNKAEAHATAKNIEPNALLQARLFPDMFPLVRQVQIAVDFAKGVSARLAEIEVPKYDDNEVTFADLQALIAKVLAFIDSLKPEQIDGKEGIEIVTRPGTPKEKRFSGQTYLLTYGLPQFFFHVTTAYALLRHNGVEVGKRDYMGAF</sequence>
<dbReference type="InterPro" id="IPR018531">
    <property type="entry name" value="DUF1993"/>
</dbReference>
<reference evidence="1 2" key="1">
    <citation type="submission" date="2016-10" db="EMBL/GenBank/DDBJ databases">
        <authorList>
            <person name="Varghese N."/>
            <person name="Submissions S."/>
        </authorList>
    </citation>
    <scope>NUCLEOTIDE SEQUENCE [LARGE SCALE GENOMIC DNA]</scope>
    <source>
        <strain evidence="1 2">BS2777</strain>
    </source>
</reference>